<evidence type="ECO:0000313" key="1">
    <source>
        <dbReference type="EMBL" id="AWB84183.1"/>
    </source>
</evidence>
<reference evidence="2" key="1">
    <citation type="submission" date="2018-01" db="EMBL/GenBank/DDBJ databases">
        <authorList>
            <person name="Li J."/>
        </authorList>
    </citation>
    <scope>NUCLEOTIDE SEQUENCE [LARGE SCALE GENOMIC DNA]</scope>
    <source>
        <strain evidence="2">2184</strain>
    </source>
</reference>
<name>A0A2S0WEH5_9CORY</name>
<sequence length="71" mass="8194">MRTSPTNVSFSDLEKVCDHFFERRSSRRGSHVTYKTPWIGNPRVNIQNAGGEAKPYQVRQVLSAIDRLKEM</sequence>
<evidence type="ECO:0000313" key="2">
    <source>
        <dbReference type="Proteomes" id="UP000244754"/>
    </source>
</evidence>
<gene>
    <name evidence="1" type="ORF">C3E79_06595</name>
</gene>
<dbReference type="Proteomes" id="UP000244754">
    <property type="component" value="Chromosome"/>
</dbReference>
<accession>A0A2S0WEH5</accession>
<dbReference type="AlphaFoldDB" id="A0A2S0WEH5"/>
<protein>
    <submittedName>
        <fullName evidence="1">Toxin HicA</fullName>
    </submittedName>
</protein>
<proteinExistence type="predicted"/>
<organism evidence="1 2">
    <name type="scientific">Corynebacterium liangguodongii</name>
    <dbReference type="NCBI Taxonomy" id="2079535"/>
    <lineage>
        <taxon>Bacteria</taxon>
        <taxon>Bacillati</taxon>
        <taxon>Actinomycetota</taxon>
        <taxon>Actinomycetes</taxon>
        <taxon>Mycobacteriales</taxon>
        <taxon>Corynebacteriaceae</taxon>
        <taxon>Corynebacterium</taxon>
    </lineage>
</organism>
<keyword evidence="2" id="KW-1185">Reference proteome</keyword>
<dbReference type="EMBL" id="CP026948">
    <property type="protein sequence ID" value="AWB84183.1"/>
    <property type="molecule type" value="Genomic_DNA"/>
</dbReference>
<dbReference type="KEGG" id="clia:C3E79_06595"/>